<dbReference type="Proteomes" id="UP001304515">
    <property type="component" value="Chromosome"/>
</dbReference>
<organism evidence="2">
    <name type="scientific">Flavobacterium capsici</name>
    <dbReference type="NCBI Taxonomy" id="3075618"/>
    <lineage>
        <taxon>Bacteria</taxon>
        <taxon>Pseudomonadati</taxon>
        <taxon>Bacteroidota</taxon>
        <taxon>Flavobacteriia</taxon>
        <taxon>Flavobacteriales</taxon>
        <taxon>Flavobacteriaceae</taxon>
        <taxon>Flavobacterium</taxon>
    </lineage>
</organism>
<accession>A0AA96F658</accession>
<evidence type="ECO:0000313" key="2">
    <source>
        <dbReference type="EMBL" id="WNM18340.1"/>
    </source>
</evidence>
<evidence type="ECO:0000259" key="1">
    <source>
        <dbReference type="PROSITE" id="PS50853"/>
    </source>
</evidence>
<dbReference type="InterPro" id="IPR013783">
    <property type="entry name" value="Ig-like_fold"/>
</dbReference>
<reference evidence="2 4" key="1">
    <citation type="submission" date="2023-09" db="EMBL/GenBank/DDBJ databases">
        <title>Flavobacterium sp. a novel bacteria isolate from Pepper rhizosphere.</title>
        <authorList>
            <person name="Peng Y."/>
            <person name="Lee J."/>
        </authorList>
    </citation>
    <scope>NUCLEOTIDE SEQUENCE</scope>
    <source>
        <strain evidence="2">PMR2A8</strain>
        <strain evidence="3 4">PMTSA4</strain>
    </source>
</reference>
<dbReference type="PROSITE" id="PS50853">
    <property type="entry name" value="FN3"/>
    <property type="match status" value="1"/>
</dbReference>
<evidence type="ECO:0000313" key="4">
    <source>
        <dbReference type="Proteomes" id="UP001304515"/>
    </source>
</evidence>
<dbReference type="InterPro" id="IPR003961">
    <property type="entry name" value="FN3_dom"/>
</dbReference>
<dbReference type="RefSeq" id="WP_313322190.1">
    <property type="nucleotide sequence ID" value="NZ_CP134878.1"/>
</dbReference>
<proteinExistence type="predicted"/>
<dbReference type="CDD" id="cd00063">
    <property type="entry name" value="FN3"/>
    <property type="match status" value="1"/>
</dbReference>
<dbReference type="Gene3D" id="2.60.40.10">
    <property type="entry name" value="Immunoglobulins"/>
    <property type="match status" value="1"/>
</dbReference>
<dbReference type="SUPFAM" id="SSF49265">
    <property type="entry name" value="Fibronectin type III"/>
    <property type="match status" value="1"/>
</dbReference>
<dbReference type="KEGG" id="fcj:RN605_03270"/>
<gene>
    <name evidence="3" type="ORF">RN605_03270</name>
    <name evidence="2" type="ORF">RN608_09970</name>
</gene>
<keyword evidence="4" id="KW-1185">Reference proteome</keyword>
<dbReference type="EMBL" id="CP134878">
    <property type="protein sequence ID" value="WNM18340.1"/>
    <property type="molecule type" value="Genomic_DNA"/>
</dbReference>
<protein>
    <recommendedName>
        <fullName evidence="1">Fibronectin type-III domain-containing protein</fullName>
    </recommendedName>
</protein>
<accession>A0AA96EWW8</accession>
<dbReference type="Pfam" id="PF00041">
    <property type="entry name" value="fn3"/>
    <property type="match status" value="1"/>
</dbReference>
<feature type="domain" description="Fibronectin type-III" evidence="1">
    <location>
        <begin position="61"/>
        <end position="146"/>
    </location>
</feature>
<evidence type="ECO:0000313" key="3">
    <source>
        <dbReference type="EMBL" id="WNM22391.1"/>
    </source>
</evidence>
<dbReference type="EMBL" id="CP134890">
    <property type="protein sequence ID" value="WNM22391.1"/>
    <property type="molecule type" value="Genomic_DNA"/>
</dbReference>
<dbReference type="InterPro" id="IPR036116">
    <property type="entry name" value="FN3_sf"/>
</dbReference>
<sequence>MKTLDNTATYVDGVADGNISTIALSGFVPTSDSMQPAAPLGIIESFTISLTKTSGQILVDIPAYPGITNVNYFCVCVADNPLTNPSIVNGQLMLSAEDKSVRMDYNRSRNKTFNGLTPGVKYYFYVYASNSAGVSPLSNPQALYAS</sequence>
<dbReference type="AlphaFoldDB" id="A0AA96EWW8"/>
<name>A0AA96EWW8_9FLAO</name>